<keyword evidence="5" id="KW-1185">Reference proteome</keyword>
<proteinExistence type="inferred from homology"/>
<dbReference type="OrthoDB" id="9792695at2"/>
<dbReference type="CDD" id="cd06464">
    <property type="entry name" value="ACD_sHsps-like"/>
    <property type="match status" value="1"/>
</dbReference>
<dbReference type="RefSeq" id="WP_142659075.1">
    <property type="nucleotide sequence ID" value="NZ_CABFVA020000007.1"/>
</dbReference>
<gene>
    <name evidence="4" type="primary">hspA</name>
    <name evidence="4" type="ORF">MAMT_00194</name>
</gene>
<accession>A0A5E6M4X4</accession>
<feature type="domain" description="SHSP" evidence="3">
    <location>
        <begin position="46"/>
        <end position="157"/>
    </location>
</feature>
<evidence type="ECO:0000256" key="1">
    <source>
        <dbReference type="PROSITE-ProRule" id="PRU00285"/>
    </source>
</evidence>
<dbReference type="PROSITE" id="PS01031">
    <property type="entry name" value="SHSP"/>
    <property type="match status" value="1"/>
</dbReference>
<dbReference type="PANTHER" id="PTHR11527">
    <property type="entry name" value="HEAT-SHOCK PROTEIN 20 FAMILY MEMBER"/>
    <property type="match status" value="1"/>
</dbReference>
<dbReference type="Pfam" id="PF00011">
    <property type="entry name" value="HSP20"/>
    <property type="match status" value="1"/>
</dbReference>
<dbReference type="InterPro" id="IPR002068">
    <property type="entry name" value="A-crystallin/Hsp20_dom"/>
</dbReference>
<evidence type="ECO:0000256" key="2">
    <source>
        <dbReference type="RuleBase" id="RU003616"/>
    </source>
</evidence>
<organism evidence="4 5">
    <name type="scientific">Methylacidimicrobium tartarophylax</name>
    <dbReference type="NCBI Taxonomy" id="1041768"/>
    <lineage>
        <taxon>Bacteria</taxon>
        <taxon>Pseudomonadati</taxon>
        <taxon>Verrucomicrobiota</taxon>
        <taxon>Methylacidimicrobium</taxon>
    </lineage>
</organism>
<comment type="similarity">
    <text evidence="1 2">Belongs to the small heat shock protein (HSP20) family.</text>
</comment>
<reference evidence="4 5" key="1">
    <citation type="submission" date="2019-09" db="EMBL/GenBank/DDBJ databases">
        <authorList>
            <person name="Cremers G."/>
        </authorList>
    </citation>
    <scope>NUCLEOTIDE SEQUENCE [LARGE SCALE GENOMIC DNA]</scope>
    <source>
        <strain evidence="4">4A</strain>
    </source>
</reference>
<evidence type="ECO:0000259" key="3">
    <source>
        <dbReference type="PROSITE" id="PS01031"/>
    </source>
</evidence>
<dbReference type="EMBL" id="CABFVA020000007">
    <property type="protein sequence ID" value="VVM04622.1"/>
    <property type="molecule type" value="Genomic_DNA"/>
</dbReference>
<dbReference type="AlphaFoldDB" id="A0A5E6M4X4"/>
<dbReference type="Gene3D" id="2.60.40.790">
    <property type="match status" value="1"/>
</dbReference>
<sequence length="157" mass="18013">MNGLVRRNPAGLGVWDPFRELDEMRKRMASLWERPLELLEAPSERMELAEWRPLADITEDEKGYLVKLELPGMKREEVKVSMESGVLTVSGERKLEKEEKGKKFHRVERAYGSFSRAFVIPEDVVADKIDAQFKEGVLEVHLPKGEHAKPKTIEVKG</sequence>
<dbReference type="InterPro" id="IPR031107">
    <property type="entry name" value="Small_HSP"/>
</dbReference>
<dbReference type="SUPFAM" id="SSF49764">
    <property type="entry name" value="HSP20-like chaperones"/>
    <property type="match status" value="1"/>
</dbReference>
<dbReference type="InterPro" id="IPR008978">
    <property type="entry name" value="HSP20-like_chaperone"/>
</dbReference>
<evidence type="ECO:0000313" key="5">
    <source>
        <dbReference type="Proteomes" id="UP000334923"/>
    </source>
</evidence>
<name>A0A5E6M4X4_9BACT</name>
<evidence type="ECO:0000313" key="4">
    <source>
        <dbReference type="EMBL" id="VVM04622.1"/>
    </source>
</evidence>
<protein>
    <submittedName>
        <fullName evidence="4">Spore protein SP21</fullName>
    </submittedName>
</protein>
<dbReference type="Proteomes" id="UP000334923">
    <property type="component" value="Unassembled WGS sequence"/>
</dbReference>